<protein>
    <submittedName>
        <fullName evidence="9">Sugar ABC transporter permease</fullName>
    </submittedName>
</protein>
<evidence type="ECO:0000259" key="8">
    <source>
        <dbReference type="PROSITE" id="PS50928"/>
    </source>
</evidence>
<feature type="transmembrane region" description="Helical" evidence="7">
    <location>
        <begin position="196"/>
        <end position="214"/>
    </location>
</feature>
<dbReference type="RefSeq" id="WP_313543818.1">
    <property type="nucleotide sequence ID" value="NZ_CP134880.1"/>
</dbReference>
<feature type="transmembrane region" description="Helical" evidence="7">
    <location>
        <begin position="28"/>
        <end position="48"/>
    </location>
</feature>
<dbReference type="InterPro" id="IPR051393">
    <property type="entry name" value="ABC_transporter_permease"/>
</dbReference>
<evidence type="ECO:0000256" key="2">
    <source>
        <dbReference type="ARBA" id="ARBA00022448"/>
    </source>
</evidence>
<evidence type="ECO:0000313" key="9">
    <source>
        <dbReference type="EMBL" id="WNM27671.1"/>
    </source>
</evidence>
<dbReference type="SUPFAM" id="SSF161098">
    <property type="entry name" value="MetI-like"/>
    <property type="match status" value="1"/>
</dbReference>
<proteinExistence type="inferred from homology"/>
<dbReference type="Pfam" id="PF00528">
    <property type="entry name" value="BPD_transp_1"/>
    <property type="match status" value="1"/>
</dbReference>
<evidence type="ECO:0000256" key="3">
    <source>
        <dbReference type="ARBA" id="ARBA00022475"/>
    </source>
</evidence>
<keyword evidence="4 7" id="KW-0812">Transmembrane</keyword>
<dbReference type="Gene3D" id="1.10.3720.10">
    <property type="entry name" value="MetI-like"/>
    <property type="match status" value="1"/>
</dbReference>
<evidence type="ECO:0000256" key="1">
    <source>
        <dbReference type="ARBA" id="ARBA00004651"/>
    </source>
</evidence>
<organism evidence="9">
    <name type="scientific">Demequina capsici</name>
    <dbReference type="NCBI Taxonomy" id="3075620"/>
    <lineage>
        <taxon>Bacteria</taxon>
        <taxon>Bacillati</taxon>
        <taxon>Actinomycetota</taxon>
        <taxon>Actinomycetes</taxon>
        <taxon>Micrococcales</taxon>
        <taxon>Demequinaceae</taxon>
        <taxon>Demequina</taxon>
    </lineage>
</organism>
<feature type="transmembrane region" description="Helical" evidence="7">
    <location>
        <begin position="60"/>
        <end position="82"/>
    </location>
</feature>
<feature type="domain" description="ABC transmembrane type-1" evidence="8">
    <location>
        <begin position="128"/>
        <end position="345"/>
    </location>
</feature>
<keyword evidence="3" id="KW-1003">Cell membrane</keyword>
<sequence>MAGFHEGWQALPQSGLDAQFWSTQGSNLLLAAVAIVAFIAVVALVMFGADLVKGRIRDKVQLVALITPVLLLLAIGLVYPAIDTVWLSFTEIVKQPDPVTGINTEVTNFVGLSNYTYAFTDPTMLRTIINTVVWIILVPLLSTGVGLAYAVFIDRAKGEKTLKSLVFMPMAISFVGASVIWGSIMYDYNETGSQTGMLNAVLGVFGIGPINFLATEPWNTFFLIVILTWIQTGFAMVIISAAIKGVPPEINEAASLDGANAWQRFWSITIPSIRGTLVVVLTTITIATLKVYDIVRTLTQGRYNTDVVANKMYVLSFVEQREPLGAALAVILFIFVIPVVIYNVRSLQKVKETR</sequence>
<dbReference type="EMBL" id="CP134880">
    <property type="protein sequence ID" value="WNM27671.1"/>
    <property type="molecule type" value="Genomic_DNA"/>
</dbReference>
<dbReference type="CDD" id="cd06261">
    <property type="entry name" value="TM_PBP2"/>
    <property type="match status" value="1"/>
</dbReference>
<dbReference type="PROSITE" id="PS50928">
    <property type="entry name" value="ABC_TM1"/>
    <property type="match status" value="1"/>
</dbReference>
<dbReference type="Proteomes" id="UP001303408">
    <property type="component" value="Chromosome"/>
</dbReference>
<dbReference type="KEGG" id="dcp:RN607_01300"/>
<accession>A0AA96FFK6</accession>
<dbReference type="GO" id="GO:0005886">
    <property type="term" value="C:plasma membrane"/>
    <property type="evidence" value="ECO:0007669"/>
    <property type="project" value="UniProtKB-SubCell"/>
</dbReference>
<keyword evidence="6 7" id="KW-0472">Membrane</keyword>
<keyword evidence="5 7" id="KW-1133">Transmembrane helix</keyword>
<feature type="transmembrane region" description="Helical" evidence="7">
    <location>
        <begin position="221"/>
        <end position="243"/>
    </location>
</feature>
<feature type="transmembrane region" description="Helical" evidence="7">
    <location>
        <begin position="132"/>
        <end position="153"/>
    </location>
</feature>
<name>A0AA96FFK6_9MICO</name>
<dbReference type="InterPro" id="IPR035906">
    <property type="entry name" value="MetI-like_sf"/>
</dbReference>
<evidence type="ECO:0000256" key="7">
    <source>
        <dbReference type="RuleBase" id="RU363032"/>
    </source>
</evidence>
<keyword evidence="2 7" id="KW-0813">Transport</keyword>
<dbReference type="GO" id="GO:0055085">
    <property type="term" value="P:transmembrane transport"/>
    <property type="evidence" value="ECO:0007669"/>
    <property type="project" value="InterPro"/>
</dbReference>
<comment type="similarity">
    <text evidence="7">Belongs to the binding-protein-dependent transport system permease family.</text>
</comment>
<reference evidence="9" key="1">
    <citation type="submission" date="2023-09" db="EMBL/GenBank/DDBJ databases">
        <title>Demequina sp. a novel bacteria isolated from Capsicum annuum.</title>
        <authorList>
            <person name="Humaira Z."/>
            <person name="Lee J."/>
            <person name="Cho D."/>
        </authorList>
    </citation>
    <scope>NUCLEOTIDE SEQUENCE</scope>
    <source>
        <strain evidence="9">PMTSA13</strain>
    </source>
</reference>
<feature type="transmembrane region" description="Helical" evidence="7">
    <location>
        <begin position="324"/>
        <end position="344"/>
    </location>
</feature>
<dbReference type="AlphaFoldDB" id="A0AA96FFK6"/>
<evidence type="ECO:0000256" key="6">
    <source>
        <dbReference type="ARBA" id="ARBA00023136"/>
    </source>
</evidence>
<evidence type="ECO:0000256" key="4">
    <source>
        <dbReference type="ARBA" id="ARBA00022692"/>
    </source>
</evidence>
<comment type="subcellular location">
    <subcellularLocation>
        <location evidence="1 7">Cell membrane</location>
        <topology evidence="1 7">Multi-pass membrane protein</topology>
    </subcellularLocation>
</comment>
<dbReference type="PANTHER" id="PTHR30193">
    <property type="entry name" value="ABC TRANSPORTER PERMEASE PROTEIN"/>
    <property type="match status" value="1"/>
</dbReference>
<dbReference type="PANTHER" id="PTHR30193:SF18">
    <property type="entry name" value="OSMOPROTECTIVE COMPOUNDS UPTAKE PERMEASE PROTEIN GGTC"/>
    <property type="match status" value="1"/>
</dbReference>
<evidence type="ECO:0000256" key="5">
    <source>
        <dbReference type="ARBA" id="ARBA00022989"/>
    </source>
</evidence>
<feature type="transmembrane region" description="Helical" evidence="7">
    <location>
        <begin position="165"/>
        <end position="184"/>
    </location>
</feature>
<dbReference type="InterPro" id="IPR000515">
    <property type="entry name" value="MetI-like"/>
</dbReference>
<gene>
    <name evidence="9" type="ORF">RN607_01300</name>
</gene>